<reference evidence="2 3" key="1">
    <citation type="submission" date="2018-06" db="EMBL/GenBank/DDBJ databases">
        <authorList>
            <consortium name="Pathogen Informatics"/>
            <person name="Doyle S."/>
        </authorList>
    </citation>
    <scope>NUCLEOTIDE SEQUENCE [LARGE SCALE GENOMIC DNA]</scope>
    <source>
        <strain evidence="2 3">NCTC13159</strain>
    </source>
</reference>
<dbReference type="EMBL" id="UGSJ01000002">
    <property type="protein sequence ID" value="SUD95574.1"/>
    <property type="molecule type" value="Genomic_DNA"/>
</dbReference>
<accession>A0AAJ5D3J7</accession>
<feature type="chain" id="PRO_5042503250" description="Halovibrin HvnA" evidence="1">
    <location>
        <begin position="26"/>
        <end position="345"/>
    </location>
</feature>
<keyword evidence="1" id="KW-0732">Signal</keyword>
<sequence>MKRLLSTLTRSFIAASIVLYFGGHAYGQAAKAAPPPQTTTTSKAATASKAATTSKAGAMRDIASEMNALFATIKDYCDYDNGDPGDKSRPSFLCSGIIIRTATPGPTWNVWDIDAKTLTETGAGGVSFSWLRQDSTFGDLGSSGLTMFPLFGPYNAHDSNDKVVKYECAFVFDAWTNMRDQKGCGSNPSMYYTEGKPCQTQGIMTGPQWVAHFLQTPGGYKTGQSYFYQCGFNVWSDGDGFLAAVRARGLMASYDSSYTYNDRNELRAENWPIDGNGIALYPQELPIQSFYYVNGSGSVPRLYAVESQKAYYEKTGKTVPVIRVTPQNNGYFFEQLPTDQFPSGT</sequence>
<evidence type="ECO:0008006" key="4">
    <source>
        <dbReference type="Google" id="ProtNLM"/>
    </source>
</evidence>
<evidence type="ECO:0000256" key="1">
    <source>
        <dbReference type="SAM" id="SignalP"/>
    </source>
</evidence>
<gene>
    <name evidence="2" type="ORF">NCTC13159_05046</name>
</gene>
<proteinExistence type="predicted"/>
<comment type="caution">
    <text evidence="2">The sequence shown here is derived from an EMBL/GenBank/DDBJ whole genome shotgun (WGS) entry which is preliminary data.</text>
</comment>
<evidence type="ECO:0000313" key="2">
    <source>
        <dbReference type="EMBL" id="SUD95574.1"/>
    </source>
</evidence>
<evidence type="ECO:0000313" key="3">
    <source>
        <dbReference type="Proteomes" id="UP000254589"/>
    </source>
</evidence>
<feature type="signal peptide" evidence="1">
    <location>
        <begin position="1"/>
        <end position="25"/>
    </location>
</feature>
<protein>
    <recommendedName>
        <fullName evidence="4">Halovibrin HvnA</fullName>
    </recommendedName>
</protein>
<name>A0AAJ5D3J7_PANPU</name>
<dbReference type="Proteomes" id="UP000254589">
    <property type="component" value="Unassembled WGS sequence"/>
</dbReference>
<dbReference type="RefSeq" id="WP_039411139.1">
    <property type="nucleotide sequence ID" value="NZ_CP010310.2"/>
</dbReference>
<organism evidence="2 3">
    <name type="scientific">Pandoraea pulmonicola</name>
    <dbReference type="NCBI Taxonomy" id="93221"/>
    <lineage>
        <taxon>Bacteria</taxon>
        <taxon>Pseudomonadati</taxon>
        <taxon>Pseudomonadota</taxon>
        <taxon>Betaproteobacteria</taxon>
        <taxon>Burkholderiales</taxon>
        <taxon>Burkholderiaceae</taxon>
        <taxon>Pandoraea</taxon>
    </lineage>
</organism>
<dbReference type="AlphaFoldDB" id="A0AAJ5D3J7"/>